<feature type="compositionally biased region" description="Polar residues" evidence="1">
    <location>
        <begin position="1"/>
        <end position="13"/>
    </location>
</feature>
<organism evidence="2 3">
    <name type="scientific">Mycobacterium phage BirdsNest</name>
    <dbReference type="NCBI Taxonomy" id="2686231"/>
    <lineage>
        <taxon>Viruses</taxon>
        <taxon>Duplodnaviria</taxon>
        <taxon>Heunggongvirae</taxon>
        <taxon>Uroviricota</taxon>
        <taxon>Caudoviricetes</taxon>
        <taxon>Bclasvirinae</taxon>
        <taxon>Birdsnestvirus</taxon>
        <taxon>Birdsnestvirus birdsnest</taxon>
    </lineage>
</organism>
<name>A0A6B9LHT2_9CAUD</name>
<sequence>MSDQVSQAMSYQAEQLRRAERGAVPDPESVADPDGWPYSDENGLYVDDPAEGPTQRHSADPLTLADLTVRPDEVVCSACFLVHRPGRCDR</sequence>
<accession>A0A6B9LHT2</accession>
<reference evidence="2 3" key="1">
    <citation type="submission" date="2019-12" db="EMBL/GenBank/DDBJ databases">
        <authorList>
            <person name="Lauer M.J."/>
            <person name="Curtus N.L."/>
            <person name="Garlena R.A."/>
            <person name="Russell D.A."/>
            <person name="Pope W.H."/>
            <person name="Jacobs-Sera D."/>
            <person name="Hatfull G.F."/>
        </authorList>
    </citation>
    <scope>NUCLEOTIDE SEQUENCE [LARGE SCALE GENOMIC DNA]</scope>
</reference>
<feature type="region of interest" description="Disordered" evidence="1">
    <location>
        <begin position="1"/>
        <end position="59"/>
    </location>
</feature>
<dbReference type="EMBL" id="MN813686">
    <property type="protein sequence ID" value="QHB37394.1"/>
    <property type="molecule type" value="Genomic_DNA"/>
</dbReference>
<dbReference type="Proteomes" id="UP000463946">
    <property type="component" value="Segment"/>
</dbReference>
<proteinExistence type="predicted"/>
<gene>
    <name evidence="2" type="primary">92</name>
    <name evidence="2" type="ORF">PBI_BIRDSNEST_92</name>
</gene>
<dbReference type="RefSeq" id="YP_009949551.1">
    <property type="nucleotide sequence ID" value="NC_051581.1"/>
</dbReference>
<protein>
    <submittedName>
        <fullName evidence="2">Uncharacterized protein</fullName>
    </submittedName>
</protein>
<keyword evidence="3" id="KW-1185">Reference proteome</keyword>
<dbReference type="GeneID" id="60320956"/>
<evidence type="ECO:0000313" key="2">
    <source>
        <dbReference type="EMBL" id="QHB37394.1"/>
    </source>
</evidence>
<dbReference type="KEGG" id="vg:60320956"/>
<evidence type="ECO:0000313" key="3">
    <source>
        <dbReference type="Proteomes" id="UP000463946"/>
    </source>
</evidence>
<evidence type="ECO:0000256" key="1">
    <source>
        <dbReference type="SAM" id="MobiDB-lite"/>
    </source>
</evidence>